<dbReference type="Gene3D" id="3.30.300.20">
    <property type="match status" value="1"/>
</dbReference>
<accession>A0AAU8MRH1</accession>
<organism evidence="1">
    <name type="scientific">Lysobacter firmicutimachus</name>
    <dbReference type="NCBI Taxonomy" id="1792846"/>
    <lineage>
        <taxon>Bacteria</taxon>
        <taxon>Pseudomonadati</taxon>
        <taxon>Pseudomonadota</taxon>
        <taxon>Gammaproteobacteria</taxon>
        <taxon>Lysobacterales</taxon>
        <taxon>Lysobacteraceae</taxon>
        <taxon>Lysobacter</taxon>
    </lineage>
</organism>
<name>A0AAU8MRH1_9GAMM</name>
<reference evidence="1" key="1">
    <citation type="submission" date="2024-06" db="EMBL/GenBank/DDBJ databases">
        <authorList>
            <person name="Li S."/>
        </authorList>
    </citation>
    <scope>NUCLEOTIDE SEQUENCE</scope>
    <source>
        <strain evidence="1">SR10</strain>
    </source>
</reference>
<dbReference type="EMBL" id="CP159925">
    <property type="protein sequence ID" value="XCO74266.1"/>
    <property type="molecule type" value="Genomic_DNA"/>
</dbReference>
<keyword evidence="1" id="KW-0560">Oxidoreductase</keyword>
<protein>
    <submittedName>
        <fullName evidence="1">OsmC family protein</fullName>
        <ecNumber evidence="1">1.11.1.-</ecNumber>
    </submittedName>
</protein>
<sequence>MTGEHPIRVRLEQDEDYAFRVEFDEAGLDALLVDEQPPLGEGRGPNPARLLLTGIAHCLAASLLFALRKYGNGPDKLRGEISATLIRNAQGRWRIPRISAELYLPDGNEQYLHLERILQQFEEFCIVTQSVRQGINVDVTVYDAHRHRLLGDKSFEAGS</sequence>
<gene>
    <name evidence="1" type="ORF">ABU614_18070</name>
</gene>
<dbReference type="SUPFAM" id="SSF82784">
    <property type="entry name" value="OsmC-like"/>
    <property type="match status" value="1"/>
</dbReference>
<dbReference type="EC" id="1.11.1.-" evidence="1"/>
<evidence type="ECO:0000313" key="1">
    <source>
        <dbReference type="EMBL" id="XCO74266.1"/>
    </source>
</evidence>
<dbReference type="InterPro" id="IPR003718">
    <property type="entry name" value="OsmC/Ohr_fam"/>
</dbReference>
<dbReference type="RefSeq" id="WP_363797129.1">
    <property type="nucleotide sequence ID" value="NZ_CP159925.1"/>
</dbReference>
<proteinExistence type="predicted"/>
<keyword evidence="1" id="KW-0575">Peroxidase</keyword>
<dbReference type="Pfam" id="PF02566">
    <property type="entry name" value="OsmC"/>
    <property type="match status" value="1"/>
</dbReference>
<dbReference type="InterPro" id="IPR036102">
    <property type="entry name" value="OsmC/Ohrsf"/>
</dbReference>
<dbReference type="InterPro" id="IPR015946">
    <property type="entry name" value="KH_dom-like_a/b"/>
</dbReference>
<dbReference type="GO" id="GO:0004601">
    <property type="term" value="F:peroxidase activity"/>
    <property type="evidence" value="ECO:0007669"/>
    <property type="project" value="UniProtKB-KW"/>
</dbReference>
<dbReference type="AlphaFoldDB" id="A0AAU8MRH1"/>